<accession>A0A6N7Z3Y1</accession>
<dbReference type="PRINTS" id="PR00111">
    <property type="entry name" value="ABHYDROLASE"/>
</dbReference>
<organism evidence="3 4">
    <name type="scientific">Amycolatopsis pithecellobii</name>
    <dbReference type="NCBI Taxonomy" id="664692"/>
    <lineage>
        <taxon>Bacteria</taxon>
        <taxon>Bacillati</taxon>
        <taxon>Actinomycetota</taxon>
        <taxon>Actinomycetes</taxon>
        <taxon>Pseudonocardiales</taxon>
        <taxon>Pseudonocardiaceae</taxon>
        <taxon>Amycolatopsis</taxon>
    </lineage>
</organism>
<dbReference type="InterPro" id="IPR000639">
    <property type="entry name" value="Epox_hydrolase-like"/>
</dbReference>
<dbReference type="Pfam" id="PF00561">
    <property type="entry name" value="Abhydrolase_1"/>
    <property type="match status" value="1"/>
</dbReference>
<dbReference type="Proteomes" id="UP000440096">
    <property type="component" value="Unassembled WGS sequence"/>
</dbReference>
<dbReference type="PANTHER" id="PTHR43329">
    <property type="entry name" value="EPOXIDE HYDROLASE"/>
    <property type="match status" value="1"/>
</dbReference>
<evidence type="ECO:0000256" key="1">
    <source>
        <dbReference type="ARBA" id="ARBA00022801"/>
    </source>
</evidence>
<dbReference type="GO" id="GO:0016787">
    <property type="term" value="F:hydrolase activity"/>
    <property type="evidence" value="ECO:0007669"/>
    <property type="project" value="UniProtKB-KW"/>
</dbReference>
<dbReference type="RefSeq" id="WP_312868085.1">
    <property type="nucleotide sequence ID" value="NZ_WMBA01000028.1"/>
</dbReference>
<dbReference type="SUPFAM" id="SSF53474">
    <property type="entry name" value="alpha/beta-Hydrolases"/>
    <property type="match status" value="1"/>
</dbReference>
<sequence length="318" mass="35177">MEPPDPSTVRLDGPWTHHDVSANGIRLHVAEAGSGPMVLLLHGFAEFWWAWRHQLVSLADAGFRVVAADLRGYGDSDKPPRGYDAWTLAGDVTGLIRALGERRAHLVGHAWGGMLAWTAAALHPRFVTSVSVLGGAHPLAFRASVAGTVLRPKGRNQTRSFAHLFRFQVPMLPERRLVADDAALVGRLVRAWSGPQWTYTEDFTDTVGKFRQAILVPGVAHSALEYYRWAFRAQFRGEGRRFTEDVGMRVAVPVLQLHGEADSCVLPETARASAPWQGPHSRFEALPGIGHFPHLEDPERTDKAILDFLETQRREAAP</sequence>
<gene>
    <name evidence="3" type="ORF">GKO32_18475</name>
</gene>
<comment type="caution">
    <text evidence="3">The sequence shown here is derived from an EMBL/GenBank/DDBJ whole genome shotgun (WGS) entry which is preliminary data.</text>
</comment>
<dbReference type="EMBL" id="WMBA01000028">
    <property type="protein sequence ID" value="MTD55949.1"/>
    <property type="molecule type" value="Genomic_DNA"/>
</dbReference>
<dbReference type="InterPro" id="IPR029058">
    <property type="entry name" value="AB_hydrolase_fold"/>
</dbReference>
<evidence type="ECO:0000259" key="2">
    <source>
        <dbReference type="Pfam" id="PF00561"/>
    </source>
</evidence>
<dbReference type="AlphaFoldDB" id="A0A6N7Z3Y1"/>
<name>A0A6N7Z3Y1_9PSEU</name>
<dbReference type="PRINTS" id="PR00412">
    <property type="entry name" value="EPOXHYDRLASE"/>
</dbReference>
<protein>
    <submittedName>
        <fullName evidence="3">Alpha/beta fold hydrolase</fullName>
    </submittedName>
</protein>
<evidence type="ECO:0000313" key="3">
    <source>
        <dbReference type="EMBL" id="MTD55949.1"/>
    </source>
</evidence>
<dbReference type="Gene3D" id="3.40.50.1820">
    <property type="entry name" value="alpha/beta hydrolase"/>
    <property type="match status" value="1"/>
</dbReference>
<dbReference type="InterPro" id="IPR000073">
    <property type="entry name" value="AB_hydrolase_1"/>
</dbReference>
<reference evidence="3 4" key="1">
    <citation type="submission" date="2019-11" db="EMBL/GenBank/DDBJ databases">
        <title>Draft genome of Amycolatopsis RM579.</title>
        <authorList>
            <person name="Duangmal K."/>
            <person name="Mingma R."/>
        </authorList>
    </citation>
    <scope>NUCLEOTIDE SEQUENCE [LARGE SCALE GENOMIC DNA]</scope>
    <source>
        <strain evidence="3 4">RM579</strain>
    </source>
</reference>
<evidence type="ECO:0000313" key="4">
    <source>
        <dbReference type="Proteomes" id="UP000440096"/>
    </source>
</evidence>
<feature type="domain" description="AB hydrolase-1" evidence="2">
    <location>
        <begin position="36"/>
        <end position="298"/>
    </location>
</feature>
<keyword evidence="1 3" id="KW-0378">Hydrolase</keyword>
<proteinExistence type="predicted"/>
<keyword evidence="4" id="KW-1185">Reference proteome</keyword>